<dbReference type="Proteomes" id="UP000745764">
    <property type="component" value="Unassembled WGS sequence"/>
</dbReference>
<dbReference type="InterPro" id="IPR045851">
    <property type="entry name" value="AMP-bd_C_sf"/>
</dbReference>
<dbReference type="EMBL" id="CAINUL010000009">
    <property type="protein sequence ID" value="CAD0111374.1"/>
    <property type="molecule type" value="Genomic_DNA"/>
</dbReference>
<evidence type="ECO:0000313" key="2">
    <source>
        <dbReference type="EMBL" id="CAD0111374.1"/>
    </source>
</evidence>
<keyword evidence="3" id="KW-1185">Reference proteome</keyword>
<protein>
    <recommendedName>
        <fullName evidence="1">AMP-binding enzyme C-terminal domain-containing protein</fullName>
    </recommendedName>
</protein>
<name>A0A9N8PUE5_9PEZI</name>
<accession>A0A9N8PUE5</accession>
<dbReference type="InterPro" id="IPR025110">
    <property type="entry name" value="AMP-bd_C"/>
</dbReference>
<gene>
    <name evidence="2" type="ORF">AWRI4620_LOCUS5629</name>
</gene>
<feature type="domain" description="AMP-binding enzyme C-terminal" evidence="1">
    <location>
        <begin position="2"/>
        <end position="67"/>
    </location>
</feature>
<comment type="caution">
    <text evidence="2">The sequence shown here is derived from an EMBL/GenBank/DDBJ whole genome shotgun (WGS) entry which is preliminary data.</text>
</comment>
<evidence type="ECO:0000259" key="1">
    <source>
        <dbReference type="Pfam" id="PF13193"/>
    </source>
</evidence>
<dbReference type="Gene3D" id="3.30.300.30">
    <property type="match status" value="1"/>
</dbReference>
<dbReference type="AlphaFoldDB" id="A0A9N8PUE5"/>
<dbReference type="SUPFAM" id="SSF56801">
    <property type="entry name" value="Acetyl-CoA synthetase-like"/>
    <property type="match status" value="1"/>
</dbReference>
<organism evidence="2 3">
    <name type="scientific">Aureobasidium uvarum</name>
    <dbReference type="NCBI Taxonomy" id="2773716"/>
    <lineage>
        <taxon>Eukaryota</taxon>
        <taxon>Fungi</taxon>
        <taxon>Dikarya</taxon>
        <taxon>Ascomycota</taxon>
        <taxon>Pezizomycotina</taxon>
        <taxon>Dothideomycetes</taxon>
        <taxon>Dothideomycetidae</taxon>
        <taxon>Dothideales</taxon>
        <taxon>Saccotheciaceae</taxon>
        <taxon>Aureobasidium</taxon>
    </lineage>
</organism>
<proteinExistence type="predicted"/>
<sequence>MVVGVEDDEFGQLVGAAITIKSSAGVSTKSLTLKKLRDDLRSKLAAYKLPTVLRLVEGELPKGGTGKVQKKVLGPRYFPTPEYNEMPEIQTLRGTKKTELRARL</sequence>
<dbReference type="Pfam" id="PF13193">
    <property type="entry name" value="AMP-binding_C"/>
    <property type="match status" value="1"/>
</dbReference>
<reference evidence="2" key="1">
    <citation type="submission" date="2020-06" db="EMBL/GenBank/DDBJ databases">
        <authorList>
            <person name="Onetto C."/>
        </authorList>
    </citation>
    <scope>NUCLEOTIDE SEQUENCE</scope>
</reference>
<evidence type="ECO:0000313" key="3">
    <source>
        <dbReference type="Proteomes" id="UP000745764"/>
    </source>
</evidence>
<dbReference type="OrthoDB" id="6614653at2759"/>